<dbReference type="NCBIfam" id="TIGR00277">
    <property type="entry name" value="HDIG"/>
    <property type="match status" value="1"/>
</dbReference>
<evidence type="ECO:0000256" key="6">
    <source>
        <dbReference type="NCBIfam" id="TIGR03319"/>
    </source>
</evidence>
<dbReference type="SMART" id="SM00471">
    <property type="entry name" value="HDc"/>
    <property type="match status" value="1"/>
</dbReference>
<dbReference type="NCBIfam" id="TIGR03319">
    <property type="entry name" value="RNase_Y"/>
    <property type="match status" value="1"/>
</dbReference>
<dbReference type="Proteomes" id="UP000316517">
    <property type="component" value="Unassembled WGS sequence"/>
</dbReference>
<dbReference type="PROSITE" id="PS51831">
    <property type="entry name" value="HD"/>
    <property type="match status" value="1"/>
</dbReference>
<dbReference type="HAMAP" id="MF_00335">
    <property type="entry name" value="RNase_Y"/>
    <property type="match status" value="1"/>
</dbReference>
<protein>
    <recommendedName>
        <fullName evidence="5 6">Ribonuclease Y</fullName>
        <shortName evidence="5">RNase Y</shortName>
        <ecNumber evidence="5 6">3.1.-.-</ecNumber>
    </recommendedName>
</protein>
<keyword evidence="4 5" id="KW-0694">RNA-binding</keyword>
<dbReference type="GO" id="GO:0006402">
    <property type="term" value="P:mRNA catabolic process"/>
    <property type="evidence" value="ECO:0007669"/>
    <property type="project" value="UniProtKB-UniRule"/>
</dbReference>
<keyword evidence="7" id="KW-0175">Coiled coil</keyword>
<feature type="transmembrane region" description="Helical" evidence="5">
    <location>
        <begin position="6"/>
        <end position="25"/>
    </location>
</feature>
<keyword evidence="5" id="KW-1133">Transmembrane helix</keyword>
<reference evidence="9 10" key="1">
    <citation type="submission" date="2019-03" db="EMBL/GenBank/DDBJ databases">
        <title>Metabolic potential of uncultured bacteria and archaea associated with petroleum seepage in deep-sea sediments.</title>
        <authorList>
            <person name="Dong X."/>
            <person name="Hubert C."/>
        </authorList>
    </citation>
    <scope>NUCLEOTIDE SEQUENCE [LARGE SCALE GENOMIC DNA]</scope>
    <source>
        <strain evidence="9">E44_bin3</strain>
    </source>
</reference>
<keyword evidence="1 5" id="KW-0540">Nuclease</keyword>
<dbReference type="SMART" id="SM00322">
    <property type="entry name" value="KH"/>
    <property type="match status" value="1"/>
</dbReference>
<comment type="similarity">
    <text evidence="5">Belongs to the RNase Y family.</text>
</comment>
<evidence type="ECO:0000256" key="3">
    <source>
        <dbReference type="ARBA" id="ARBA00022801"/>
    </source>
</evidence>
<dbReference type="Pfam" id="PF12072">
    <property type="entry name" value="RNase_Y_N"/>
    <property type="match status" value="1"/>
</dbReference>
<evidence type="ECO:0000256" key="7">
    <source>
        <dbReference type="SAM" id="Coils"/>
    </source>
</evidence>
<comment type="function">
    <text evidence="5">Endoribonuclease that initiates mRNA decay.</text>
</comment>
<evidence type="ECO:0000313" key="9">
    <source>
        <dbReference type="EMBL" id="TET30345.1"/>
    </source>
</evidence>
<dbReference type="InterPro" id="IPR003607">
    <property type="entry name" value="HD/PDEase_dom"/>
</dbReference>
<dbReference type="InterPro" id="IPR017705">
    <property type="entry name" value="Ribonuclease_Y"/>
</dbReference>
<dbReference type="GO" id="GO:0005886">
    <property type="term" value="C:plasma membrane"/>
    <property type="evidence" value="ECO:0007669"/>
    <property type="project" value="UniProtKB-SubCell"/>
</dbReference>
<dbReference type="FunFam" id="1.10.3210.10:FF:000013">
    <property type="entry name" value="Ribonuclease Y"/>
    <property type="match status" value="1"/>
</dbReference>
<dbReference type="InterPro" id="IPR006675">
    <property type="entry name" value="HDIG_dom"/>
</dbReference>
<dbReference type="CDD" id="cd00077">
    <property type="entry name" value="HDc"/>
    <property type="match status" value="1"/>
</dbReference>
<proteinExistence type="inferred from homology"/>
<comment type="caution">
    <text evidence="9">The sequence shown here is derived from an EMBL/GenBank/DDBJ whole genome shotgun (WGS) entry which is preliminary data.</text>
</comment>
<evidence type="ECO:0000256" key="2">
    <source>
        <dbReference type="ARBA" id="ARBA00022759"/>
    </source>
</evidence>
<feature type="domain" description="HD" evidence="8">
    <location>
        <begin position="326"/>
        <end position="419"/>
    </location>
</feature>
<keyword evidence="2 5" id="KW-0255">Endonuclease</keyword>
<keyword evidence="5" id="KW-0812">Transmembrane</keyword>
<dbReference type="GO" id="GO:0003723">
    <property type="term" value="F:RNA binding"/>
    <property type="evidence" value="ECO:0007669"/>
    <property type="project" value="UniProtKB-UniRule"/>
</dbReference>
<evidence type="ECO:0000259" key="8">
    <source>
        <dbReference type="PROSITE" id="PS51831"/>
    </source>
</evidence>
<dbReference type="PANTHER" id="PTHR12826:SF15">
    <property type="entry name" value="RIBONUCLEASE Y"/>
    <property type="match status" value="1"/>
</dbReference>
<dbReference type="Pfam" id="PF01966">
    <property type="entry name" value="HD"/>
    <property type="match status" value="1"/>
</dbReference>
<comment type="subcellular location">
    <subcellularLocation>
        <location evidence="5">Cell membrane</location>
        <topology evidence="5">Single-pass membrane protein</topology>
    </subcellularLocation>
</comment>
<gene>
    <name evidence="5 9" type="primary">rny</name>
    <name evidence="9" type="ORF">E3J68_00770</name>
</gene>
<keyword evidence="3 5" id="KW-0378">Hydrolase</keyword>
<keyword evidence="5" id="KW-0472">Membrane</keyword>
<dbReference type="InterPro" id="IPR022711">
    <property type="entry name" value="RNase_Y_N"/>
</dbReference>
<evidence type="ECO:0000313" key="10">
    <source>
        <dbReference type="Proteomes" id="UP000316517"/>
    </source>
</evidence>
<organism evidence="9 10">
    <name type="scientific">Aerophobetes bacterium</name>
    <dbReference type="NCBI Taxonomy" id="2030807"/>
    <lineage>
        <taxon>Bacteria</taxon>
        <taxon>Candidatus Aerophobota</taxon>
    </lineage>
</organism>
<dbReference type="GO" id="GO:0016787">
    <property type="term" value="F:hydrolase activity"/>
    <property type="evidence" value="ECO:0007669"/>
    <property type="project" value="UniProtKB-KW"/>
</dbReference>
<dbReference type="InterPro" id="IPR006674">
    <property type="entry name" value="HD_domain"/>
</dbReference>
<evidence type="ECO:0000256" key="5">
    <source>
        <dbReference type="HAMAP-Rule" id="MF_00335"/>
    </source>
</evidence>
<dbReference type="SUPFAM" id="SSF54791">
    <property type="entry name" value="Eukaryotic type KH-domain (KH-domain type I)"/>
    <property type="match status" value="1"/>
</dbReference>
<keyword evidence="5" id="KW-1003">Cell membrane</keyword>
<dbReference type="EMBL" id="SOJT01000040">
    <property type="protein sequence ID" value="TET30345.1"/>
    <property type="molecule type" value="Genomic_DNA"/>
</dbReference>
<dbReference type="EC" id="3.1.-.-" evidence="5 6"/>
<dbReference type="Pfam" id="PF00013">
    <property type="entry name" value="KH_1"/>
    <property type="match status" value="1"/>
</dbReference>
<name>A0A523TJ56_UNCAE</name>
<dbReference type="InterPro" id="IPR004088">
    <property type="entry name" value="KH_dom_type_1"/>
</dbReference>
<dbReference type="PANTHER" id="PTHR12826">
    <property type="entry name" value="RIBONUCLEASE Y"/>
    <property type="match status" value="1"/>
</dbReference>
<dbReference type="AlphaFoldDB" id="A0A523TJ56"/>
<accession>A0A523TJ56</accession>
<evidence type="ECO:0000256" key="4">
    <source>
        <dbReference type="ARBA" id="ARBA00022884"/>
    </source>
</evidence>
<sequence>MAINLINLICVLLGTLGGWAVATFLKRARARSLFNKAQEKLTQVEEEIRGKRREIELERREELHRVRAEFEKETQLKREELSKLSKRLVEREEILDRRLEKLEKDSKELLLKERSLERDKEQIKILEERHKRELEQVAGISSEEARRILLENIKKEAREEANQIIQKAEREAKEVASKKAREIVSIAIQRLAVDQVVESTVCAVTLPNDEMKGRVIGREGRNIRTFEALTGVDLIVDDTPETVVISCFDPLRRKIAEVSLQRLISDTRIHPARIEEIVEKAKKDVEEIVQEEGRRVVFDMGISDLPLELVNLLGKLKFRTSYGQNVLEHSKEVSYIAGIMAAELGMDPAQAKRAGLLHDIGKAVDQEVEGPHAVIGSHLVKRYGEDSAVAHAVAAHHEDEPARNTLAVLIQASDAISAARPGARREVLEAYLERLENLEKVANSFPGVDKAYAIQAGREVRIIVHPEQISDEESERLSREISGRIEKELTYPGQIKVTVIREHRAVEYAK</sequence>
<dbReference type="InterPro" id="IPR004087">
    <property type="entry name" value="KH_dom"/>
</dbReference>
<feature type="coiled-coil region" evidence="7">
    <location>
        <begin position="27"/>
        <end position="178"/>
    </location>
</feature>
<dbReference type="Gene3D" id="1.10.3210.10">
    <property type="entry name" value="Hypothetical protein af1432"/>
    <property type="match status" value="1"/>
</dbReference>
<dbReference type="CDD" id="cd22431">
    <property type="entry name" value="KH-I_RNaseY"/>
    <property type="match status" value="1"/>
</dbReference>
<dbReference type="SUPFAM" id="SSF109604">
    <property type="entry name" value="HD-domain/PDEase-like"/>
    <property type="match status" value="1"/>
</dbReference>
<dbReference type="InterPro" id="IPR036612">
    <property type="entry name" value="KH_dom_type_1_sf"/>
</dbReference>
<evidence type="ECO:0000256" key="1">
    <source>
        <dbReference type="ARBA" id="ARBA00022722"/>
    </source>
</evidence>
<dbReference type="GO" id="GO:0004521">
    <property type="term" value="F:RNA endonuclease activity"/>
    <property type="evidence" value="ECO:0007669"/>
    <property type="project" value="UniProtKB-UniRule"/>
</dbReference>